<organism evidence="2 3">
    <name type="scientific">Cyphellophora attinorum</name>
    <dbReference type="NCBI Taxonomy" id="1664694"/>
    <lineage>
        <taxon>Eukaryota</taxon>
        <taxon>Fungi</taxon>
        <taxon>Dikarya</taxon>
        <taxon>Ascomycota</taxon>
        <taxon>Pezizomycotina</taxon>
        <taxon>Eurotiomycetes</taxon>
        <taxon>Chaetothyriomycetidae</taxon>
        <taxon>Chaetothyriales</taxon>
        <taxon>Cyphellophoraceae</taxon>
        <taxon>Cyphellophora</taxon>
    </lineage>
</organism>
<protein>
    <recommendedName>
        <fullName evidence="1">N-acetyltransferase domain-containing protein</fullName>
    </recommendedName>
</protein>
<dbReference type="Pfam" id="PF13673">
    <property type="entry name" value="Acetyltransf_10"/>
    <property type="match status" value="1"/>
</dbReference>
<dbReference type="Gene3D" id="3.40.630.30">
    <property type="match status" value="1"/>
</dbReference>
<name>A0A0N1H022_9EURO</name>
<dbReference type="RefSeq" id="XP_017996998.1">
    <property type="nucleotide sequence ID" value="XM_018143793.1"/>
</dbReference>
<evidence type="ECO:0000259" key="1">
    <source>
        <dbReference type="PROSITE" id="PS51186"/>
    </source>
</evidence>
<dbReference type="InterPro" id="IPR052523">
    <property type="entry name" value="Trichothecene_AcTrans"/>
</dbReference>
<dbReference type="CDD" id="cd04301">
    <property type="entry name" value="NAT_SF"/>
    <property type="match status" value="1"/>
</dbReference>
<dbReference type="SUPFAM" id="SSF55729">
    <property type="entry name" value="Acyl-CoA N-acyltransferases (Nat)"/>
    <property type="match status" value="1"/>
</dbReference>
<dbReference type="PANTHER" id="PTHR42791">
    <property type="entry name" value="GNAT FAMILY ACETYLTRANSFERASE"/>
    <property type="match status" value="1"/>
</dbReference>
<dbReference type="PANTHER" id="PTHR42791:SF14">
    <property type="entry name" value="N-ACETYLTRANSFERASE DOMAIN-CONTAINING PROTEIN"/>
    <property type="match status" value="1"/>
</dbReference>
<dbReference type="EMBL" id="LFJN01000026">
    <property type="protein sequence ID" value="KPI37035.1"/>
    <property type="molecule type" value="Genomic_DNA"/>
</dbReference>
<dbReference type="AlphaFoldDB" id="A0A0N1H022"/>
<dbReference type="PROSITE" id="PS51186">
    <property type="entry name" value="GNAT"/>
    <property type="match status" value="1"/>
</dbReference>
<dbReference type="InterPro" id="IPR016181">
    <property type="entry name" value="Acyl_CoA_acyltransferase"/>
</dbReference>
<gene>
    <name evidence="2" type="ORF">AB675_3717</name>
</gene>
<reference evidence="2 3" key="1">
    <citation type="submission" date="2015-06" db="EMBL/GenBank/DDBJ databases">
        <title>Draft genome of the ant-associated black yeast Phialophora attae CBS 131958.</title>
        <authorList>
            <person name="Moreno L.F."/>
            <person name="Stielow B.J."/>
            <person name="de Hoog S."/>
            <person name="Vicente V.A."/>
            <person name="Weiss V.A."/>
            <person name="de Vries M."/>
            <person name="Cruz L.M."/>
            <person name="Souza E.M."/>
        </authorList>
    </citation>
    <scope>NUCLEOTIDE SEQUENCE [LARGE SCALE GENOMIC DNA]</scope>
    <source>
        <strain evidence="2 3">CBS 131958</strain>
    </source>
</reference>
<sequence length="216" mass="24067">MASQISIIQCTDDDLPSAMAAISNGFGHDAPFFDCYFPAHDTSAGQESGLKRLQFWKENSPNSTFLKATTEAGKLIGFGVWTFMTEPVSDKLDEVEADVGETWPDKDDADHMRELWQQYVPYRNGAIGDSKVLEMLAVDRDHQRQGAGLQLTEWGTRKAEEMEIEAVVEATPIGVKTYHKAGMKTVVEETDMDLSPRFADRRQVKLIFLRKGGTSG</sequence>
<dbReference type="InterPro" id="IPR000182">
    <property type="entry name" value="GNAT_dom"/>
</dbReference>
<dbReference type="GeneID" id="28735673"/>
<dbReference type="OrthoDB" id="410198at2759"/>
<dbReference type="Proteomes" id="UP000038010">
    <property type="component" value="Unassembled WGS sequence"/>
</dbReference>
<dbReference type="STRING" id="1664694.A0A0N1H022"/>
<keyword evidence="3" id="KW-1185">Reference proteome</keyword>
<proteinExistence type="predicted"/>
<evidence type="ECO:0000313" key="3">
    <source>
        <dbReference type="Proteomes" id="UP000038010"/>
    </source>
</evidence>
<dbReference type="GO" id="GO:0016747">
    <property type="term" value="F:acyltransferase activity, transferring groups other than amino-acyl groups"/>
    <property type="evidence" value="ECO:0007669"/>
    <property type="project" value="InterPro"/>
</dbReference>
<evidence type="ECO:0000313" key="2">
    <source>
        <dbReference type="EMBL" id="KPI37035.1"/>
    </source>
</evidence>
<feature type="domain" description="N-acetyltransferase" evidence="1">
    <location>
        <begin position="83"/>
        <end position="207"/>
    </location>
</feature>
<dbReference type="VEuPathDB" id="FungiDB:AB675_3717"/>
<accession>A0A0N1H022</accession>
<comment type="caution">
    <text evidence="2">The sequence shown here is derived from an EMBL/GenBank/DDBJ whole genome shotgun (WGS) entry which is preliminary data.</text>
</comment>